<keyword evidence="5" id="KW-1185">Reference proteome</keyword>
<dbReference type="InterPro" id="IPR029024">
    <property type="entry name" value="TerB-like"/>
</dbReference>
<evidence type="ECO:0000313" key="4">
    <source>
        <dbReference type="Proteomes" id="UP000198612"/>
    </source>
</evidence>
<dbReference type="Proteomes" id="UP000199519">
    <property type="component" value="Unassembled WGS sequence"/>
</dbReference>
<sequence>MFLDALNLEQKEAFLKLAIKFIAIDNEIKQAEKDLLEIMVLEMTVDEKSLDLRKNLKNNPEEDIETLLNVFKDKDSQQIILMQLYIIAYADNKLAFEENNFIHLVMDHFGISEEKANKLKNWVNKQGDLISEIMEIWD</sequence>
<dbReference type="EMBL" id="FNBJ01000068">
    <property type="protein sequence ID" value="SDG23991.1"/>
    <property type="molecule type" value="Genomic_DNA"/>
</dbReference>
<dbReference type="Proteomes" id="UP000198612">
    <property type="component" value="Unassembled WGS sequence"/>
</dbReference>
<evidence type="ECO:0000313" key="5">
    <source>
        <dbReference type="Proteomes" id="UP000199519"/>
    </source>
</evidence>
<organism evidence="3 4">
    <name type="scientific">Halanaerobium congolense</name>
    <dbReference type="NCBI Taxonomy" id="54121"/>
    <lineage>
        <taxon>Bacteria</taxon>
        <taxon>Bacillati</taxon>
        <taxon>Bacillota</taxon>
        <taxon>Clostridia</taxon>
        <taxon>Halanaerobiales</taxon>
        <taxon>Halanaerobiaceae</taxon>
        <taxon>Halanaerobium</taxon>
    </lineage>
</organism>
<dbReference type="Gene3D" id="1.10.3680.10">
    <property type="entry name" value="TerB-like"/>
    <property type="match status" value="1"/>
</dbReference>
<feature type="domain" description="Co-chaperone DjlA N-terminal" evidence="1">
    <location>
        <begin position="13"/>
        <end position="120"/>
    </location>
</feature>
<evidence type="ECO:0000313" key="3">
    <source>
        <dbReference type="EMBL" id="SET25996.1"/>
    </source>
</evidence>
<gene>
    <name evidence="2" type="ORF">SAMN04488598_1687</name>
    <name evidence="3" type="ORF">SAMN04515652_1539</name>
</gene>
<dbReference type="RefSeq" id="WP_089720972.1">
    <property type="nucleotide sequence ID" value="NZ_FNBJ01000068.1"/>
</dbReference>
<dbReference type="EMBL" id="FOHG01000053">
    <property type="protein sequence ID" value="SET25996.1"/>
    <property type="molecule type" value="Genomic_DNA"/>
</dbReference>
<dbReference type="AlphaFoldDB" id="A0A1I0D3F5"/>
<protein>
    <submittedName>
        <fullName evidence="3">Tellurite resistance protein TerB</fullName>
    </submittedName>
</protein>
<name>A0A1I0D3F5_9FIRM</name>
<dbReference type="InterPro" id="IPR007791">
    <property type="entry name" value="DjlA_N"/>
</dbReference>
<accession>A0A1I0D3F5</accession>
<proteinExistence type="predicted"/>
<evidence type="ECO:0000313" key="2">
    <source>
        <dbReference type="EMBL" id="SDG23991.1"/>
    </source>
</evidence>
<evidence type="ECO:0000259" key="1">
    <source>
        <dbReference type="Pfam" id="PF05099"/>
    </source>
</evidence>
<dbReference type="SUPFAM" id="SSF158682">
    <property type="entry name" value="TerB-like"/>
    <property type="match status" value="1"/>
</dbReference>
<dbReference type="Pfam" id="PF05099">
    <property type="entry name" value="TerB"/>
    <property type="match status" value="1"/>
</dbReference>
<reference evidence="4 5" key="1">
    <citation type="submission" date="2016-10" db="EMBL/GenBank/DDBJ databases">
        <authorList>
            <person name="Varghese N."/>
            <person name="Submissions S."/>
        </authorList>
    </citation>
    <scope>NUCLEOTIDE SEQUENCE [LARGE SCALE GENOMIC DNA]</scope>
    <source>
        <strain evidence="2 5">WG2</strain>
        <strain evidence="3 4">WG5</strain>
    </source>
</reference>